<keyword evidence="1" id="KW-0812">Transmembrane</keyword>
<keyword evidence="1" id="KW-0472">Membrane</keyword>
<gene>
    <name evidence="2" type="ORF">A3D35_01905</name>
</gene>
<dbReference type="Gene3D" id="3.20.20.80">
    <property type="entry name" value="Glycosidases"/>
    <property type="match status" value="1"/>
</dbReference>
<dbReference type="SUPFAM" id="SSF51445">
    <property type="entry name" value="(Trans)glycosidases"/>
    <property type="match status" value="1"/>
</dbReference>
<keyword evidence="1" id="KW-1133">Transmembrane helix</keyword>
<evidence type="ECO:0008006" key="4">
    <source>
        <dbReference type="Google" id="ProtNLM"/>
    </source>
</evidence>
<evidence type="ECO:0000256" key="1">
    <source>
        <dbReference type="SAM" id="Phobius"/>
    </source>
</evidence>
<dbReference type="STRING" id="1802206.A3D35_01905"/>
<sequence length="331" mass="38822">MSKKLKIFFVIISVIILFLIYCFFIAKAPEAENITFGVDFSKEYATFLGVDWKSAYLAILDDLKVKDIKLMNQWNSIEPQEDVFKFEDTDWQLSKASDYRAEVIYVIGMKTGRWPECHIPQWADSLTKDQQQEEVLNYVKETVIRYKDNKTIVAWQAENEPFYHFGICPWYDDNFVKKEVALIKSLDPLRPVIVSDSGEQSLWLKAASVGDIVGTTMYRRVWVHITDSLGFYTDLPIPAISYFNKAQLIKAIFGKKVINIELQAEPWVSDVSDNSLLKEENEMNIDQFRKNIDYARKSGFDTFYFWGSEWWYYMKEKENNSSVWDEAKTLF</sequence>
<accession>A0A1G2I538</accession>
<dbReference type="Proteomes" id="UP000176421">
    <property type="component" value="Unassembled WGS sequence"/>
</dbReference>
<organism evidence="2 3">
    <name type="scientific">Candidatus Staskawiczbacteria bacterium RIFCSPHIGHO2_02_FULL_34_9</name>
    <dbReference type="NCBI Taxonomy" id="1802206"/>
    <lineage>
        <taxon>Bacteria</taxon>
        <taxon>Candidatus Staskawicziibacteriota</taxon>
    </lineage>
</organism>
<protein>
    <recommendedName>
        <fullName evidence="4">Glycoside hydrolase family 2 catalytic domain-containing protein</fullName>
    </recommendedName>
</protein>
<dbReference type="InterPro" id="IPR017853">
    <property type="entry name" value="GH"/>
</dbReference>
<reference evidence="2 3" key="1">
    <citation type="journal article" date="2016" name="Nat. Commun.">
        <title>Thousands of microbial genomes shed light on interconnected biogeochemical processes in an aquifer system.</title>
        <authorList>
            <person name="Anantharaman K."/>
            <person name="Brown C.T."/>
            <person name="Hug L.A."/>
            <person name="Sharon I."/>
            <person name="Castelle C.J."/>
            <person name="Probst A.J."/>
            <person name="Thomas B.C."/>
            <person name="Singh A."/>
            <person name="Wilkins M.J."/>
            <person name="Karaoz U."/>
            <person name="Brodie E.L."/>
            <person name="Williams K.H."/>
            <person name="Hubbard S.S."/>
            <person name="Banfield J.F."/>
        </authorList>
    </citation>
    <scope>NUCLEOTIDE SEQUENCE [LARGE SCALE GENOMIC DNA]</scope>
</reference>
<proteinExistence type="predicted"/>
<dbReference type="AlphaFoldDB" id="A0A1G2I538"/>
<evidence type="ECO:0000313" key="2">
    <source>
        <dbReference type="EMBL" id="OGZ69601.1"/>
    </source>
</evidence>
<comment type="caution">
    <text evidence="2">The sequence shown here is derived from an EMBL/GenBank/DDBJ whole genome shotgun (WGS) entry which is preliminary data.</text>
</comment>
<feature type="transmembrane region" description="Helical" evidence="1">
    <location>
        <begin position="7"/>
        <end position="26"/>
    </location>
</feature>
<evidence type="ECO:0000313" key="3">
    <source>
        <dbReference type="Proteomes" id="UP000176421"/>
    </source>
</evidence>
<dbReference type="EMBL" id="MHOS01000006">
    <property type="protein sequence ID" value="OGZ69601.1"/>
    <property type="molecule type" value="Genomic_DNA"/>
</dbReference>
<name>A0A1G2I538_9BACT</name>